<dbReference type="Pfam" id="PF01381">
    <property type="entry name" value="HTH_3"/>
    <property type="match status" value="1"/>
</dbReference>
<keyword evidence="3" id="KW-1185">Reference proteome</keyword>
<reference evidence="2 3" key="1">
    <citation type="submission" date="2020-05" db="EMBL/GenBank/DDBJ databases">
        <authorList>
            <person name="Niu N."/>
        </authorList>
    </citation>
    <scope>NUCLEOTIDE SEQUENCE [LARGE SCALE GENOMIC DNA]</scope>
    <source>
        <strain evidence="2 3">LMG10982</strain>
    </source>
</reference>
<dbReference type="PROSITE" id="PS50943">
    <property type="entry name" value="HTH_CROC1"/>
    <property type="match status" value="1"/>
</dbReference>
<dbReference type="GO" id="GO:0003677">
    <property type="term" value="F:DNA binding"/>
    <property type="evidence" value="ECO:0007669"/>
    <property type="project" value="InterPro"/>
</dbReference>
<name>A0A7Y4LBJ9_9BURK</name>
<organism evidence="2 3">
    <name type="scientific">Pelistega europaea</name>
    <dbReference type="NCBI Taxonomy" id="106147"/>
    <lineage>
        <taxon>Bacteria</taxon>
        <taxon>Pseudomonadati</taxon>
        <taxon>Pseudomonadota</taxon>
        <taxon>Betaproteobacteria</taxon>
        <taxon>Burkholderiales</taxon>
        <taxon>Alcaligenaceae</taxon>
        <taxon>Pelistega</taxon>
    </lineage>
</organism>
<evidence type="ECO:0000313" key="3">
    <source>
        <dbReference type="Proteomes" id="UP000541421"/>
    </source>
</evidence>
<dbReference type="Gene3D" id="1.10.260.40">
    <property type="entry name" value="lambda repressor-like DNA-binding domains"/>
    <property type="match status" value="1"/>
</dbReference>
<comment type="caution">
    <text evidence="2">The sequence shown here is derived from an EMBL/GenBank/DDBJ whole genome shotgun (WGS) entry which is preliminary data.</text>
</comment>
<dbReference type="InterPro" id="IPR001387">
    <property type="entry name" value="Cro/C1-type_HTH"/>
</dbReference>
<dbReference type="Proteomes" id="UP000541421">
    <property type="component" value="Unassembled WGS sequence"/>
</dbReference>
<evidence type="ECO:0000259" key="1">
    <source>
        <dbReference type="PROSITE" id="PS50943"/>
    </source>
</evidence>
<proteinExistence type="predicted"/>
<sequence>MTIHHPGLRIKEKVIPKELSVSDAAKLLGVARPTLSKLLNGRASLSVGMAQLLANTFSFSLDELLRWQSEYEGYKVSVNRKLSVSHVYAPPFLSIKANTITKWVSEESIEARSRFAVFLRTLIHSTVSNISCIDFPGNDDAERPGWDGWLEANEVTPWVPEGKSGWEWGVTNNIRRKAHDDFTKSLKVAGQDAAEITFVFVTPRRWVNKNKWAAQKKALKKWKDVRVYDASNLEQWLEQSLPAQTWLANEIGLDNKGVRSLERCWFDWSNRCNPALVPDFFDDYIKNYRKKIFTYLSNPPSETFHIYADTTDEGIAFLSRVLCTNQTFYDQCLVFDSLDVFPSLMTGAGKLVAITDKPDIGNEFSPYRSKIHTFIVSHKALTNQQNPNAITLEVLNKTTFVHALEKMGKSFDEAGKLANQVGFSLSVLGRQLNNHESCKKPLWVKEYKQDLIPFLFAGAWDSSNEEDKRILEVLGYKKFYDEMDRVLFCCSEMDDPPVWVIGQYRGVVSKIDLLFIITPFVTRADLDNYFKVVVDVLGEDDPALDLPQDQQFYANALGKGRKYSRSLRQSIGDTLMLLAVHGNLLFKERLGYDCQCKVDEVVESLLTPVTSRKLLSCHDIFSVLAESSPDVFLNVVSSDLKNEGEIFSVLRPVSNVTLESPKYTDLLVALEKLAWDKAYVSRVVDILTQLSSKDINDKYVNKPLHSLGKIFFPFYPQTSLNIDERILLITQLIKKHPVVGLNLCIDLIPEHLPKRVSIFPSHQYVWKNTQAAPMVTTGDVHHFYKEMIKLVLTPELSYSIQQLTRLISRSRLLTDEQQDQLWGLVKQWFNNGGTDEQKKMIRSAIHGMFLSRWAKKREPTAALTPLGQEIYNTLKSNDEKGYEWLFKSIWIHQESHESVADLEYEDREEVVEKKRIEVLSTLFESRQMREILRLCEIGDCAYLIGALMSEYVLNETQWKETIFFILQETNDSDSEGKFANLLRGLLCINNLTMARVKQLIHQLSEKDRLRVCLLAPFRAYIWELVECEDEEYQRGYWQNVGISVARQEEIDEIPAGVQHLLNAHRPLAAFSYIALLKSKVNTEMLYSILADMANSSELSEGSLPGVHDIVESFELIQNCQSLSLEQKASLEFLYVGVLAPHGLCKTRLYGLEKYIEECPEFFVQLISWLFKREDGLDDAENLSFEKRKMLADKSHEVLNALRRIPGTDECGIIQENALRKWIEKTRVMGNEKKRIYATEYYIGELLSHGPTGEDGVWPCEVIRDVVEDLEVMPMINGMYIGKANSESAVEWVGDGYEKEEENIKQYKRWGEKLVLTHPFVAQLLKRLARGKESMIEYLEKNRRLRVRGYW</sequence>
<feature type="domain" description="HTH cro/C1-type" evidence="1">
    <location>
        <begin position="10"/>
        <end position="64"/>
    </location>
</feature>
<protein>
    <submittedName>
        <fullName evidence="2">Helix-turn-helix domain-containing protein</fullName>
    </submittedName>
</protein>
<dbReference type="InterPro" id="IPR010982">
    <property type="entry name" value="Lambda_DNA-bd_dom_sf"/>
</dbReference>
<dbReference type="SUPFAM" id="SSF47413">
    <property type="entry name" value="lambda repressor-like DNA-binding domains"/>
    <property type="match status" value="1"/>
</dbReference>
<dbReference type="EMBL" id="JABGBO010000016">
    <property type="protein sequence ID" value="NOL50545.1"/>
    <property type="molecule type" value="Genomic_DNA"/>
</dbReference>
<evidence type="ECO:0000313" key="2">
    <source>
        <dbReference type="EMBL" id="NOL50545.1"/>
    </source>
</evidence>
<gene>
    <name evidence="2" type="ORF">HKX40_10445</name>
</gene>
<accession>A0A7Y4LBJ9</accession>
<dbReference type="CDD" id="cd00093">
    <property type="entry name" value="HTH_XRE"/>
    <property type="match status" value="1"/>
</dbReference>
<dbReference type="SMART" id="SM00530">
    <property type="entry name" value="HTH_XRE"/>
    <property type="match status" value="1"/>
</dbReference>
<dbReference type="RefSeq" id="WP_171589530.1">
    <property type="nucleotide sequence ID" value="NZ_JABGBO010000016.1"/>
</dbReference>